<evidence type="ECO:0000259" key="3">
    <source>
        <dbReference type="Pfam" id="PF25474"/>
    </source>
</evidence>
<proteinExistence type="predicted"/>
<feature type="transmembrane region" description="Helical" evidence="2">
    <location>
        <begin position="21"/>
        <end position="38"/>
    </location>
</feature>
<keyword evidence="2" id="KW-0472">Membrane</keyword>
<feature type="transmembrane region" description="Helical" evidence="2">
    <location>
        <begin position="141"/>
        <end position="167"/>
    </location>
</feature>
<feature type="transmembrane region" description="Helical" evidence="2">
    <location>
        <begin position="271"/>
        <end position="290"/>
    </location>
</feature>
<feature type="compositionally biased region" description="Low complexity" evidence="1">
    <location>
        <begin position="593"/>
        <end position="607"/>
    </location>
</feature>
<feature type="transmembrane region" description="Helical" evidence="2">
    <location>
        <begin position="635"/>
        <end position="657"/>
    </location>
</feature>
<keyword evidence="5" id="KW-1185">Reference proteome</keyword>
<dbReference type="Pfam" id="PF25474">
    <property type="entry name" value="TPR_TmcB"/>
    <property type="match status" value="1"/>
</dbReference>
<comment type="caution">
    <text evidence="4">The sequence shown here is derived from an EMBL/GenBank/DDBJ whole genome shotgun (WGS) entry which is preliminary data.</text>
</comment>
<organism evidence="4 5">
    <name type="scientific">Carpediemonas membranifera</name>
    <dbReference type="NCBI Taxonomy" id="201153"/>
    <lineage>
        <taxon>Eukaryota</taxon>
        <taxon>Metamonada</taxon>
        <taxon>Carpediemonas-like organisms</taxon>
        <taxon>Carpediemonas</taxon>
    </lineage>
</organism>
<feature type="transmembrane region" description="Helical" evidence="2">
    <location>
        <begin position="100"/>
        <end position="121"/>
    </location>
</feature>
<feature type="transmembrane region" description="Helical" evidence="2">
    <location>
        <begin position="1840"/>
        <end position="1858"/>
    </location>
</feature>
<feature type="transmembrane region" description="Helical" evidence="2">
    <location>
        <begin position="1376"/>
        <end position="1405"/>
    </location>
</feature>
<keyword evidence="2" id="KW-1133">Transmembrane helix</keyword>
<evidence type="ECO:0000313" key="5">
    <source>
        <dbReference type="Proteomes" id="UP000717585"/>
    </source>
</evidence>
<feature type="transmembrane region" description="Helical" evidence="2">
    <location>
        <begin position="217"/>
        <end position="240"/>
    </location>
</feature>
<feature type="transmembrane region" description="Helical" evidence="2">
    <location>
        <begin position="188"/>
        <end position="211"/>
    </location>
</feature>
<feature type="region of interest" description="Disordered" evidence="1">
    <location>
        <begin position="917"/>
        <end position="955"/>
    </location>
</feature>
<name>A0A8J6AY75_9EUKA</name>
<feature type="domain" description="TmcB/TmcC TPR repeats" evidence="3">
    <location>
        <begin position="484"/>
        <end position="587"/>
    </location>
</feature>
<evidence type="ECO:0000256" key="2">
    <source>
        <dbReference type="SAM" id="Phobius"/>
    </source>
</evidence>
<dbReference type="InterPro" id="IPR057352">
    <property type="entry name" value="TPR_TmcB/C"/>
</dbReference>
<feature type="transmembrane region" description="Helical" evidence="2">
    <location>
        <begin position="1258"/>
        <end position="1288"/>
    </location>
</feature>
<sequence length="1904" mass="209017">MEKLSFFIGSTRLSASKYANFPFSLLLISLQLISVALPDTTSRYLLPSGYGVFLSDTMIEIALVVAICCTLVILADVFLEFVVLRSIQHHSRLTVLSIAMRYFCGILIIPIVQILSAVFILDDPSSGSDLANVLDSLGYSVTTVVVFRIFCGMLLAGIVALAVLDALTHFSFGVTDLSILRLQLPTHWVVAEPIILVSFTILATTRCFSLMSSSTPFVAIMARLIVAGFALAMGIIHFVAPSHGHPTVWATHVTMYLVAGVLALVPIHSTVLVVPVILVAVFCSAAFCLAKLAMLHLRLRAVLVNASALDDTEEAGTPANTTKSILKSRADLNISETTPPVLVPRTAALDFYLYVFSAVALRKLYSASMRHSSDRLEMLSLENKNEAKFEHNFALLSSISSTMRFLCSEKYLTARDRLVLVQFAMSVAANIEVAVRESIRIHTMIERDMIQPLGPITASLFQAVQADLNNIRRRHDSGIDSETLAGLNKKQQRAREETQHAKRAIHRFWQALDCPNPDVNSLLSISNEIFRHVGQADELYVHLIKSFPERDSLIRTYAEFIENVRQDGARAKVLYNIADEIVQRKRKDESSDASESSGSKSRQSSLASVQLGETSILTALRSSGSMQNHSTIMRLRVSVQILLVILGLVFISSTAIFQARSFLLGELIDLTYLACTTGAGAVEGSSLATLIEMQSTHPEIVSEWARYSSTELSDEFASIVSTLRSDSDDIKTATSNVIMSTMFDSIYTVMHSRASFSTEYGADTPLVPTQSTTSLAEYLSSMAVRFERMKNNAATDTDLAYIRDNSVTNFLAAALFSARQARGSLDFIAKLSLGMDAALLVIVIVIIISLQFFLLRRAFRTVIRKQTENINLFLHISRAVVDQMVRVTVSKGKKVRRIQMPQRRAITFSEHVDDSHFASETTELDDLPTQKQRTRFADEDDASVSDNTEDTDSEEVADTNMFQAKLIDSVERLAVSTPDTSSRTRDSRIEPNSAEADFILALEGEARKLQAAYLSRRVKLQYMWVVIIGATVSAALTLLGTLVLLGIYVILTPTITETYEEVATTRLALDDFVALCDTQTWAAFTFAHTADISAFDEYYSVVDGRMKDDVVIELSEYGLPTFALQTIAQSKTTIDQIAYQERVALKLVDMASSDLTSAVQCQSVGFQYDYSTETRYPLEVAEYESQRSTDQFLHGMYTSTANDSALSPDTMLTLARVIMSDPSYWDQKTAAQDAMTDMRDTLSSDGISDASSLESTQLYVGLGAAISLLCFICAVALLVVAAGVALLLEYTLRIIDSYRLTVQQHIFTCSQGHTIADFAFPHLTQRPVISDPTGDASITTSADTLGPSASQVGSILSDMSPNSSPARKKEARKPAILGFSVLAVLLAVVLAATGAAITFAVGLLAETMTISTTNDSRDAILGLVSCLSQHHRELLRDARVFSQFGSIIYAFQYSTELGACSAPENLVVKTREVGVAVEAAQAAYDVFYAMQHIQQVSLQLGLWAWDVSDSIVANLHGYDYSFDDDEAEMPTATYDRPHLYSTPAADAGLSSDEQQKISRYIIFDEYFDYLVKKFDASLGTVQAATTTYYSGVIDDELYRLYLVAAGVAASTSAAALVLAMIFLTTVRIAAPKPPGRPNIIKQRANMARTNRYYRIATLSLLVIGALFGLLTIESSAGYFIVHQSETIAQSAQRLIDFFSAMSVVVPIASEAQHAARFFTIFEASVADFQALHDDLDSTNDPLLHLTNMLRASTSADNCDNCTYVSDTSLDSMIALFVDTANTLSPDAGGSSCIAPGGFDNIGFQTMLELHRPMATVLWAELDSYYQFITLAALIHQMSNLPLVAGILIILVLAYRFVFRRIFKALQHDEEMVHGLLKMIPRDGMGAKSLLMTYLSELLQEEGEE</sequence>
<gene>
    <name evidence="4" type="ORF">J8273_2918</name>
</gene>
<feature type="transmembrane region" description="Helical" evidence="2">
    <location>
        <begin position="247"/>
        <end position="265"/>
    </location>
</feature>
<reference evidence="4" key="1">
    <citation type="submission" date="2021-05" db="EMBL/GenBank/DDBJ databases">
        <title>A free-living protist that lacks canonical eukaryotic 1 DNA replication and segregation systems.</title>
        <authorList>
            <person name="Salas-Leiva D.E."/>
            <person name="Tromer E.C."/>
            <person name="Curtis B.A."/>
            <person name="Jerlstrom-Hultqvist J."/>
            <person name="Kolisko M."/>
            <person name="Yi Z."/>
            <person name="Salas-Leiva J.S."/>
            <person name="Gallot-Lavallee L."/>
            <person name="Kops G.J.P.L."/>
            <person name="Archibald J.M."/>
            <person name="Simpson A.G.B."/>
            <person name="Roger A.J."/>
        </authorList>
    </citation>
    <scope>NUCLEOTIDE SEQUENCE</scope>
    <source>
        <strain evidence="4">BICM</strain>
    </source>
</reference>
<feature type="region of interest" description="Disordered" evidence="1">
    <location>
        <begin position="586"/>
        <end position="607"/>
    </location>
</feature>
<feature type="transmembrane region" description="Helical" evidence="2">
    <location>
        <begin position="1022"/>
        <end position="1051"/>
    </location>
</feature>
<feature type="transmembrane region" description="Helical" evidence="2">
    <location>
        <begin position="1651"/>
        <end position="1672"/>
    </location>
</feature>
<dbReference type="EMBL" id="JAHDYR010000011">
    <property type="protein sequence ID" value="KAG9395360.1"/>
    <property type="molecule type" value="Genomic_DNA"/>
</dbReference>
<dbReference type="Proteomes" id="UP000717585">
    <property type="component" value="Unassembled WGS sequence"/>
</dbReference>
<protein>
    <recommendedName>
        <fullName evidence="3">TmcB/TmcC TPR repeats domain-containing protein</fullName>
    </recommendedName>
</protein>
<accession>A0A8J6AY75</accession>
<feature type="transmembrane region" description="Helical" evidence="2">
    <location>
        <begin position="837"/>
        <end position="855"/>
    </location>
</feature>
<feature type="transmembrane region" description="Helical" evidence="2">
    <location>
        <begin position="1600"/>
        <end position="1630"/>
    </location>
</feature>
<evidence type="ECO:0000313" key="4">
    <source>
        <dbReference type="EMBL" id="KAG9395360.1"/>
    </source>
</evidence>
<feature type="compositionally biased region" description="Acidic residues" evidence="1">
    <location>
        <begin position="938"/>
        <end position="955"/>
    </location>
</feature>
<keyword evidence="2" id="KW-0812">Transmembrane</keyword>
<feature type="transmembrane region" description="Helical" evidence="2">
    <location>
        <begin position="58"/>
        <end position="79"/>
    </location>
</feature>
<evidence type="ECO:0000256" key="1">
    <source>
        <dbReference type="SAM" id="MobiDB-lite"/>
    </source>
</evidence>